<dbReference type="Gene3D" id="1.10.1740.100">
    <property type="entry name" value="Set2, Rpb1 interacting domain"/>
    <property type="match status" value="1"/>
</dbReference>
<dbReference type="PANTHER" id="PTHR46711">
    <property type="entry name" value="HISTONE-LYSINE N-METHYLTRANSFERASE SETD2"/>
    <property type="match status" value="1"/>
</dbReference>
<gene>
    <name evidence="11" type="ORF">T265_10344</name>
</gene>
<dbReference type="Pfam" id="PF00397">
    <property type="entry name" value="WW"/>
    <property type="match status" value="1"/>
</dbReference>
<keyword evidence="12" id="KW-1185">Reference proteome</keyword>
<dbReference type="CTD" id="20324512"/>
<dbReference type="InterPro" id="IPR013257">
    <property type="entry name" value="SRI"/>
</dbReference>
<comment type="subcellular location">
    <subcellularLocation>
        <location evidence="2">Chromosome</location>
    </subcellularLocation>
    <subcellularLocation>
        <location evidence="1">Nucleus</location>
    </subcellularLocation>
</comment>
<dbReference type="CDD" id="cd00201">
    <property type="entry name" value="WW"/>
    <property type="match status" value="1"/>
</dbReference>
<proteinExistence type="predicted"/>
<dbReference type="PROSITE" id="PS50868">
    <property type="entry name" value="POST_SET"/>
    <property type="match status" value="1"/>
</dbReference>
<dbReference type="PROSITE" id="PS51215">
    <property type="entry name" value="AWS"/>
    <property type="match status" value="1"/>
</dbReference>
<dbReference type="Pfam" id="PF08236">
    <property type="entry name" value="SRI"/>
    <property type="match status" value="1"/>
</dbReference>
<evidence type="ECO:0000313" key="11">
    <source>
        <dbReference type="EMBL" id="KER21302.1"/>
    </source>
</evidence>
<dbReference type="PROSITE" id="PS50020">
    <property type="entry name" value="WW_DOMAIN_2"/>
    <property type="match status" value="1"/>
</dbReference>
<dbReference type="STRING" id="6198.A0A074Z6V9"/>
<dbReference type="SUPFAM" id="SSF51045">
    <property type="entry name" value="WW domain"/>
    <property type="match status" value="1"/>
</dbReference>
<dbReference type="InterPro" id="IPR001202">
    <property type="entry name" value="WW_dom"/>
</dbReference>
<dbReference type="Gene3D" id="2.20.70.10">
    <property type="match status" value="1"/>
</dbReference>
<dbReference type="InterPro" id="IPR046341">
    <property type="entry name" value="SET_dom_sf"/>
</dbReference>
<dbReference type="SUPFAM" id="SSF82199">
    <property type="entry name" value="SET domain"/>
    <property type="match status" value="1"/>
</dbReference>
<evidence type="ECO:0000256" key="9">
    <source>
        <dbReference type="ARBA" id="ARBA00023163"/>
    </source>
</evidence>
<evidence type="ECO:0000256" key="8">
    <source>
        <dbReference type="ARBA" id="ARBA00023015"/>
    </source>
</evidence>
<dbReference type="InterPro" id="IPR006560">
    <property type="entry name" value="AWS_dom"/>
</dbReference>
<dbReference type="EMBL" id="KL596977">
    <property type="protein sequence ID" value="KER21302.1"/>
    <property type="molecule type" value="Genomic_DNA"/>
</dbReference>
<dbReference type="GeneID" id="20324512"/>
<dbReference type="GO" id="GO:0140955">
    <property type="term" value="F:histone H3K36 trimethyltransferase activity"/>
    <property type="evidence" value="ECO:0007669"/>
    <property type="project" value="UniProtKB-EC"/>
</dbReference>
<keyword evidence="5" id="KW-0489">Methyltransferase</keyword>
<organism evidence="11 12">
    <name type="scientific">Opisthorchis viverrini</name>
    <name type="common">Southeast Asian liver fluke</name>
    <dbReference type="NCBI Taxonomy" id="6198"/>
    <lineage>
        <taxon>Eukaryota</taxon>
        <taxon>Metazoa</taxon>
        <taxon>Spiralia</taxon>
        <taxon>Lophotrochozoa</taxon>
        <taxon>Platyhelminthes</taxon>
        <taxon>Trematoda</taxon>
        <taxon>Digenea</taxon>
        <taxon>Opisthorchiida</taxon>
        <taxon>Opisthorchiata</taxon>
        <taxon>Opisthorchiidae</taxon>
        <taxon>Opisthorchis</taxon>
    </lineage>
</organism>
<dbReference type="InterPro" id="IPR001214">
    <property type="entry name" value="SET_dom"/>
</dbReference>
<evidence type="ECO:0000256" key="10">
    <source>
        <dbReference type="ARBA" id="ARBA00023242"/>
    </source>
</evidence>
<dbReference type="EC" id="2.1.1.359" evidence="3"/>
<sequence length="1792" mass="198230">MEYDPASPTDEPEDPLPDVDLSSIPLPGIRILPSVECGDVSTITTCITDIPLPPTDLKASEIPLPPAPVAVQYAPYFSEHSLPAVPPPPPPPPPAATNYSEPDSASVPLKFSLRSSAKGLGQDVSGEPSGVFESSKDLKTSEPRAMPKLQALMKRSKPSKLTVGVLPSKTKLPASETKTELFLPTKESDENNGVTAALEVAASLASTINSSGLQSAPSNPTSDPNELLTNAMKEVSALNSLVHMASTGNLAQIAVEASRAELSAHLPSTLSSANNSAAHIPNLMSLTVQPVQPTPQPTALSADPTSVLRQPKMNLANMQFVNPQKLRSAQMIATPLIANPAIAAQPHHSDEQSKSRDSRRRSRSRSRRRSHSGRRSSPNRRSRRHHSSSSDGSTPRHSSRGYQRRSRSRHSSEERYTKPRRQSRGRDWDRRDRDRWREDSFESERRRRSDRSFGERRTAARVSPISRYSERSRRRSDSHDRSWRNRLSRRSPDRDKRADSRDRDRFSRNEADRRRSKPAERKRSRSPSEREDVERKRRKSSSEQRPADKIGQKSKDVRIDQTRVDNHNQGIASSDSEAESSDTSESSSDSHRSKSSGAPVAEKSSPKKSVRPRSVSSKESSDSSPMQDAMKDDCQEADDLPTSEPSPAKSLSTRESELINASLHPRNAGVGSVSPVAPSQQDESDAMDLASDTEVGSADTGSPGPVSIAQLCSDDVFCGNTPEQSASHVNSDADLTGIQHSTVPSGGPPSSSAHELSSPNTVRLDSTLEPIAAVTNLMVDTSPQPSPAHSIPGRVEGKYDLRERKTKENRATDRELDRLLSAMFADLARSEPSSEVFDSHPEAPRPEYQHIVENDYSRIERINMTTMQNKVDGTAKASLLGSTASLTHHEMRRWICDCATPSVEEIRAGIFPCGPGCINRALNIECGPSCPAGEFCHNRQFQKRLYAPTEPFYCGPGKGWGLRTTSPVKRSTFIIEYVGEVIDFTEFRRRIRRYEKLGHAHHYFMALESDRFIDAGAKGNWARFVNHSCEPNCVTQKWSVDGEIRIGFFAREDIKAGEEITIDYQFVQFGASEQKCYCGKPTCSGIMGSTSKTLQDKVRLKDTSVVERRVMQLLQRDSFQRADDITLVLQVMVQECLTRYTRMELLKRLAATHSVACLKLFRQYNGLDMLAAFMCDSHVDDWELKRQILLCLDHIPVSEQKQVQSNSRLMDIVAQWAVDPHYCRRRCTSPGDAQTPHNDSNMTGNGRNGDNAEHNILSGGSRHLVVEMEGIGFPAPATPVGNVTMSQQVGEYIPENGYVGGTSPVQLIVGGVFDSYPSTPGSTQSSVLSQVTTQSSSLTASDVHASSNLSSNPSVSGTNCEVSLGSAYVDVETGEVEPPMLPNSASNSKESTSLPDEAEWIREIRQLALQLIEKWSKLPKENYRIPRTERQETEKELHFPNHTGSCLVSWGHNDETDHSVTSWGQPNNKKFSSSRSRRSTENPSCNLSSLSTETNTRKLTKMERRKLFEAQVCAAESKTDDSTPDPPQPSAFGSDNLDEVETLRQLILCSLLEELKKTGPDLSKFGTPGSEEGRTAVLLNTLLQTLPSLLSKLTTTNDISAINRLCQELQKRKADPVNVLPAGWQSAVDPSGRIYYYNMSTKVVQWEKPGCRDGNDHNKLGSTEPSEKSTQPVLSADVRKQMEKDFTQEVGKFILRLLRPYRLPNCMTGRIESNEDLVHVTRKMTHAFVSKELLRCRYTMPPTLTETLQDRIRTSLTRYMTSRGAVYRRGKKALSTQPAITSISSKSETPAT</sequence>
<dbReference type="GO" id="GO:0005634">
    <property type="term" value="C:nucleus"/>
    <property type="evidence" value="ECO:0007669"/>
    <property type="project" value="UniProtKB-SubCell"/>
</dbReference>
<dbReference type="GO" id="GO:0005694">
    <property type="term" value="C:chromosome"/>
    <property type="evidence" value="ECO:0007669"/>
    <property type="project" value="UniProtKB-SubCell"/>
</dbReference>
<evidence type="ECO:0000256" key="2">
    <source>
        <dbReference type="ARBA" id="ARBA00004286"/>
    </source>
</evidence>
<dbReference type="InterPro" id="IPR038190">
    <property type="entry name" value="SRI_sf"/>
</dbReference>
<evidence type="ECO:0000256" key="6">
    <source>
        <dbReference type="ARBA" id="ARBA00022679"/>
    </source>
</evidence>
<evidence type="ECO:0000256" key="7">
    <source>
        <dbReference type="ARBA" id="ARBA00022691"/>
    </source>
</evidence>
<reference evidence="11 12" key="1">
    <citation type="submission" date="2013-11" db="EMBL/GenBank/DDBJ databases">
        <title>Opisthorchis viverrini - life in the bile duct.</title>
        <authorList>
            <person name="Young N.D."/>
            <person name="Nagarajan N."/>
            <person name="Lin S.J."/>
            <person name="Korhonen P.K."/>
            <person name="Jex A.R."/>
            <person name="Hall R.S."/>
            <person name="Safavi-Hemami H."/>
            <person name="Kaewkong W."/>
            <person name="Bertrand D."/>
            <person name="Gao S."/>
            <person name="Seet Q."/>
            <person name="Wongkham S."/>
            <person name="Teh B.T."/>
            <person name="Wongkham C."/>
            <person name="Intapan P.M."/>
            <person name="Maleewong W."/>
            <person name="Yang X."/>
            <person name="Hu M."/>
            <person name="Wang Z."/>
            <person name="Hofmann A."/>
            <person name="Sternberg P.W."/>
            <person name="Tan P."/>
            <person name="Wang J."/>
            <person name="Gasser R.B."/>
        </authorList>
    </citation>
    <scope>NUCLEOTIDE SEQUENCE [LARGE SCALE GENOMIC DNA]</scope>
</reference>
<evidence type="ECO:0000313" key="12">
    <source>
        <dbReference type="Proteomes" id="UP000054324"/>
    </source>
</evidence>
<dbReference type="InterPro" id="IPR042294">
    <property type="entry name" value="SETD2_animal"/>
</dbReference>
<dbReference type="SMART" id="SM00317">
    <property type="entry name" value="SET"/>
    <property type="match status" value="1"/>
</dbReference>
<dbReference type="OrthoDB" id="422362at2759"/>
<evidence type="ECO:0000256" key="3">
    <source>
        <dbReference type="ARBA" id="ARBA00012178"/>
    </source>
</evidence>
<evidence type="ECO:0000256" key="1">
    <source>
        <dbReference type="ARBA" id="ARBA00004123"/>
    </source>
</evidence>
<keyword evidence="6" id="KW-0808">Transferase</keyword>
<dbReference type="InterPro" id="IPR003616">
    <property type="entry name" value="Post-SET_dom"/>
</dbReference>
<protein>
    <recommendedName>
        <fullName evidence="3">[histone H3]-lysine(36) N-trimethyltransferase</fullName>
        <ecNumber evidence="3">2.1.1.359</ecNumber>
    </recommendedName>
</protein>
<dbReference type="InterPro" id="IPR044437">
    <property type="entry name" value="SETD2/Set2_SET"/>
</dbReference>
<dbReference type="Proteomes" id="UP000054324">
    <property type="component" value="Unassembled WGS sequence"/>
</dbReference>
<keyword evidence="4" id="KW-0158">Chromosome</keyword>
<keyword evidence="8" id="KW-0805">Transcription regulation</keyword>
<evidence type="ECO:0000256" key="4">
    <source>
        <dbReference type="ARBA" id="ARBA00022454"/>
    </source>
</evidence>
<dbReference type="Pfam" id="PF17907">
    <property type="entry name" value="AWS"/>
    <property type="match status" value="1"/>
</dbReference>
<dbReference type="GO" id="GO:0006355">
    <property type="term" value="P:regulation of DNA-templated transcription"/>
    <property type="evidence" value="ECO:0007669"/>
    <property type="project" value="InterPro"/>
</dbReference>
<dbReference type="KEGG" id="ovi:T265_10344"/>
<dbReference type="RefSeq" id="XP_009174953.1">
    <property type="nucleotide sequence ID" value="XM_009176689.1"/>
</dbReference>
<dbReference type="Pfam" id="PF00856">
    <property type="entry name" value="SET"/>
    <property type="match status" value="1"/>
</dbReference>
<dbReference type="Gene3D" id="2.170.270.10">
    <property type="entry name" value="SET domain"/>
    <property type="match status" value="1"/>
</dbReference>
<dbReference type="GO" id="GO:0032259">
    <property type="term" value="P:methylation"/>
    <property type="evidence" value="ECO:0007669"/>
    <property type="project" value="UniProtKB-KW"/>
</dbReference>
<keyword evidence="7" id="KW-0949">S-adenosyl-L-methionine</keyword>
<dbReference type="PANTHER" id="PTHR46711:SF1">
    <property type="entry name" value="HISTONE-LYSINE N-METHYLTRANSFERASE SETD2"/>
    <property type="match status" value="1"/>
</dbReference>
<accession>A0A074Z6V9</accession>
<dbReference type="InterPro" id="IPR036020">
    <property type="entry name" value="WW_dom_sf"/>
</dbReference>
<dbReference type="PROSITE" id="PS50280">
    <property type="entry name" value="SET"/>
    <property type="match status" value="1"/>
</dbReference>
<keyword evidence="10" id="KW-0539">Nucleus</keyword>
<dbReference type="SMART" id="SM00570">
    <property type="entry name" value="AWS"/>
    <property type="match status" value="1"/>
</dbReference>
<dbReference type="SMART" id="SM00456">
    <property type="entry name" value="WW"/>
    <property type="match status" value="1"/>
</dbReference>
<name>A0A074Z6V9_OPIVI</name>
<evidence type="ECO:0000256" key="5">
    <source>
        <dbReference type="ARBA" id="ARBA00022603"/>
    </source>
</evidence>
<dbReference type="CDD" id="cd19172">
    <property type="entry name" value="SET_SETD2"/>
    <property type="match status" value="1"/>
</dbReference>
<keyword evidence="9" id="KW-0804">Transcription</keyword>